<dbReference type="AlphaFoldDB" id="A0A228HH87"/>
<reference evidence="2" key="1">
    <citation type="submission" date="2017-06" db="EMBL/GenBank/DDBJ databases">
        <authorList>
            <person name="LiPuma J."/>
            <person name="Spilker T."/>
        </authorList>
    </citation>
    <scope>NUCLEOTIDE SEQUENCE [LARGE SCALE GENOMIC DNA]</scope>
    <source>
        <strain evidence="2">AU17325</strain>
    </source>
</reference>
<dbReference type="Pfam" id="PF06222">
    <property type="entry name" value="Phage_TAC_1"/>
    <property type="match status" value="1"/>
</dbReference>
<dbReference type="InterPro" id="IPR038556">
    <property type="entry name" value="TAC_Gp13-like_sf"/>
</dbReference>
<sequence length="155" mass="16822">MTKSPTKAGALRAAILNPLAGWRHELLPMPEWDGETVAVREPLLEDRAFWLEPLRLAAGVEPGDDEEAARAKYGNVSAEEHKLASARLFVRVLYVETVAGWRREFEDGDAAAVATAYGSAHDRIVNKAIELGNLKAGAEDEGKKLSAETPISDSN</sequence>
<dbReference type="EMBL" id="NKFA01000053">
    <property type="protein sequence ID" value="OXI29596.1"/>
    <property type="molecule type" value="Genomic_DNA"/>
</dbReference>
<evidence type="ECO:0000313" key="2">
    <source>
        <dbReference type="Proteomes" id="UP000214600"/>
    </source>
</evidence>
<protein>
    <submittedName>
        <fullName evidence="1">Phage tail protein</fullName>
    </submittedName>
</protein>
<dbReference type="Proteomes" id="UP000214600">
    <property type="component" value="Unassembled WGS sequence"/>
</dbReference>
<dbReference type="RefSeq" id="WP_089454813.1">
    <property type="nucleotide sequence ID" value="NZ_NKFA01000053.1"/>
</dbReference>
<comment type="caution">
    <text evidence="1">The sequence shown here is derived from an EMBL/GenBank/DDBJ whole genome shotgun (WGS) entry which is preliminary data.</text>
</comment>
<name>A0A228HH87_9BURK</name>
<accession>A0A228HH87</accession>
<gene>
    <name evidence="1" type="ORF">CFB84_43595</name>
</gene>
<dbReference type="InterPro" id="IPR010411">
    <property type="entry name" value="TAC_Gp13-like"/>
</dbReference>
<dbReference type="Gene3D" id="3.30.2220.20">
    <property type="entry name" value="Phage tail assembly chaperone gp13-like"/>
    <property type="match status" value="1"/>
</dbReference>
<reference evidence="1 2" key="2">
    <citation type="submission" date="2017-08" db="EMBL/GenBank/DDBJ databases">
        <title>WGS of novel Burkholderia cepaca complex species.</title>
        <authorList>
            <person name="Lipuma J."/>
            <person name="Spilker T."/>
        </authorList>
    </citation>
    <scope>NUCLEOTIDE SEQUENCE [LARGE SCALE GENOMIC DNA]</scope>
    <source>
        <strain evidence="1 2">AU17325</strain>
    </source>
</reference>
<organism evidence="1 2">
    <name type="scientific">Burkholderia aenigmatica</name>
    <dbReference type="NCBI Taxonomy" id="2015348"/>
    <lineage>
        <taxon>Bacteria</taxon>
        <taxon>Pseudomonadati</taxon>
        <taxon>Pseudomonadota</taxon>
        <taxon>Betaproteobacteria</taxon>
        <taxon>Burkholderiales</taxon>
        <taxon>Burkholderiaceae</taxon>
        <taxon>Burkholderia</taxon>
        <taxon>Burkholderia cepacia complex</taxon>
    </lineage>
</organism>
<proteinExistence type="predicted"/>
<evidence type="ECO:0000313" key="1">
    <source>
        <dbReference type="EMBL" id="OXI29596.1"/>
    </source>
</evidence>
<dbReference type="OrthoDB" id="6896031at2"/>